<evidence type="ECO:0000256" key="2">
    <source>
        <dbReference type="SAM" id="Phobius"/>
    </source>
</evidence>
<dbReference type="SUPFAM" id="SSF48726">
    <property type="entry name" value="Immunoglobulin"/>
    <property type="match status" value="2"/>
</dbReference>
<comment type="caution">
    <text evidence="4">The sequence shown here is derived from an EMBL/GenBank/DDBJ whole genome shotgun (WGS) entry which is preliminary data.</text>
</comment>
<dbReference type="InterPro" id="IPR036116">
    <property type="entry name" value="FN3_sf"/>
</dbReference>
<dbReference type="SUPFAM" id="SSF49265">
    <property type="entry name" value="Fibronectin type III"/>
    <property type="match status" value="1"/>
</dbReference>
<evidence type="ECO:0000313" key="4">
    <source>
        <dbReference type="EMBL" id="KAK8738244.1"/>
    </source>
</evidence>
<dbReference type="EMBL" id="JARKIK010000040">
    <property type="protein sequence ID" value="KAK8738244.1"/>
    <property type="molecule type" value="Genomic_DNA"/>
</dbReference>
<dbReference type="InterPro" id="IPR007110">
    <property type="entry name" value="Ig-like_dom"/>
</dbReference>
<dbReference type="PANTHER" id="PTHR23278">
    <property type="entry name" value="SIDESTEP PROTEIN"/>
    <property type="match status" value="1"/>
</dbReference>
<dbReference type="PROSITE" id="PS50835">
    <property type="entry name" value="IG_LIKE"/>
    <property type="match status" value="1"/>
</dbReference>
<dbReference type="PANTHER" id="PTHR23278:SF19">
    <property type="entry name" value="OBSCURIN"/>
    <property type="match status" value="1"/>
</dbReference>
<keyword evidence="5" id="KW-1185">Reference proteome</keyword>
<feature type="compositionally biased region" description="Basic and acidic residues" evidence="1">
    <location>
        <begin position="639"/>
        <end position="655"/>
    </location>
</feature>
<accession>A0AAW0XEW2</accession>
<feature type="region of interest" description="Disordered" evidence="1">
    <location>
        <begin position="532"/>
        <end position="658"/>
    </location>
</feature>
<dbReference type="Gene3D" id="2.60.40.10">
    <property type="entry name" value="Immunoglobulins"/>
    <property type="match status" value="2"/>
</dbReference>
<feature type="compositionally biased region" description="Polar residues" evidence="1">
    <location>
        <begin position="549"/>
        <end position="559"/>
    </location>
</feature>
<organism evidence="4 5">
    <name type="scientific">Cherax quadricarinatus</name>
    <name type="common">Australian red claw crayfish</name>
    <dbReference type="NCBI Taxonomy" id="27406"/>
    <lineage>
        <taxon>Eukaryota</taxon>
        <taxon>Metazoa</taxon>
        <taxon>Ecdysozoa</taxon>
        <taxon>Arthropoda</taxon>
        <taxon>Crustacea</taxon>
        <taxon>Multicrustacea</taxon>
        <taxon>Malacostraca</taxon>
        <taxon>Eumalacostraca</taxon>
        <taxon>Eucarida</taxon>
        <taxon>Decapoda</taxon>
        <taxon>Pleocyemata</taxon>
        <taxon>Astacidea</taxon>
        <taxon>Parastacoidea</taxon>
        <taxon>Parastacidae</taxon>
        <taxon>Cherax</taxon>
    </lineage>
</organism>
<dbReference type="Proteomes" id="UP001445076">
    <property type="component" value="Unassembled WGS sequence"/>
</dbReference>
<feature type="region of interest" description="Disordered" evidence="1">
    <location>
        <begin position="403"/>
        <end position="444"/>
    </location>
</feature>
<reference evidence="4 5" key="1">
    <citation type="journal article" date="2024" name="BMC Genomics">
        <title>Genome assembly of redclaw crayfish (Cherax quadricarinatus) provides insights into its immune adaptation and hypoxia tolerance.</title>
        <authorList>
            <person name="Liu Z."/>
            <person name="Zheng J."/>
            <person name="Li H."/>
            <person name="Fang K."/>
            <person name="Wang S."/>
            <person name="He J."/>
            <person name="Zhou D."/>
            <person name="Weng S."/>
            <person name="Chi M."/>
            <person name="Gu Z."/>
            <person name="He J."/>
            <person name="Li F."/>
            <person name="Wang M."/>
        </authorList>
    </citation>
    <scope>NUCLEOTIDE SEQUENCE [LARGE SCALE GENOMIC DNA]</scope>
    <source>
        <strain evidence="4">ZL_2023a</strain>
    </source>
</reference>
<proteinExistence type="predicted"/>
<feature type="compositionally biased region" description="Basic and acidic residues" evidence="1">
    <location>
        <begin position="601"/>
        <end position="610"/>
    </location>
</feature>
<gene>
    <name evidence="4" type="ORF">OTU49_004125</name>
</gene>
<feature type="compositionally biased region" description="Low complexity" evidence="1">
    <location>
        <begin position="424"/>
        <end position="434"/>
    </location>
</feature>
<feature type="domain" description="Ig-like" evidence="3">
    <location>
        <begin position="49"/>
        <end position="143"/>
    </location>
</feature>
<sequence length="777" mass="84007">MSAGVVMNGLALVLRNLQRRHSGTYTCTAANTEGRTTSNAVHLTVRHTPVCAGEKRERTQGAARGSTAAVKCTVEAEPAHDLTWTWIRKRADGTEEEVPGEDVRSDGLTSSVLLTPHTPDDYGRLLCLASNAVGSQLTSCVVNLVPAGPPDMPTNCSATPGKPSAHSYIASLTIACVEGFDGGLPQHFQMEVWQQGNLIANMTSEYPEWHVTELRAGVGVSLRVSAHNARGRSDPLAMEVHTTSAQHHAAPDGDGGVVIAPIVGVALGLLGVLLLLLIMGVVIVKKLRSSSRPQKLVSPEVPLTPTIGEGFDPDVVASIQRRPPSLDVIPQDEQDDDDERSYVHERLHDELEDDSEMHSPRESCAYIHRGSDSSAHVHVDGQVFVQGDSDTCSCEHRQYGRHHQHGHRGVSEDSGDGQDVPATDSQSEDSGLSESESDSELRELMSEGEVAAVIRQHPDSGRTYVTYSQTSPDAEVHQVASDHIDLKTKPLSGELHSKASPIEVRLKPFVSREYRASPVSAEEMRLKPSSCRELRLIPASTGERRSARASPSDTRSPSSGAEMKSPIGSCGSKCHSTQREVVCLPISPGESPRSHNTRGQRSRDSYREETNPPQPSTTSKKVRPQSAKDLHFVPVSKEFPSHDQSKHKVKDRTDKGQSVTLVEGEHGEILLVTRRPSETDIMKGGRQCAPVFPSVKMLDSSERRATPPPTKPVTLPKAKASRKSRAGNEVLEHTSNHPPSTSSLLAQGGGQTKVSAVGKHSYHPPPHPDVCRRESSV</sequence>
<keyword evidence="2" id="KW-1133">Transmembrane helix</keyword>
<evidence type="ECO:0000256" key="1">
    <source>
        <dbReference type="SAM" id="MobiDB-lite"/>
    </source>
</evidence>
<evidence type="ECO:0000259" key="3">
    <source>
        <dbReference type="PROSITE" id="PS50835"/>
    </source>
</evidence>
<feature type="compositionally biased region" description="Polar residues" evidence="1">
    <location>
        <begin position="736"/>
        <end position="745"/>
    </location>
</feature>
<dbReference type="AlphaFoldDB" id="A0AAW0XEW2"/>
<evidence type="ECO:0000313" key="5">
    <source>
        <dbReference type="Proteomes" id="UP001445076"/>
    </source>
</evidence>
<feature type="transmembrane region" description="Helical" evidence="2">
    <location>
        <begin position="258"/>
        <end position="284"/>
    </location>
</feature>
<protein>
    <recommendedName>
        <fullName evidence="3">Ig-like domain-containing protein</fullName>
    </recommendedName>
</protein>
<keyword evidence="2" id="KW-0472">Membrane</keyword>
<feature type="region of interest" description="Disordered" evidence="1">
    <location>
        <begin position="694"/>
        <end position="777"/>
    </location>
</feature>
<dbReference type="InterPro" id="IPR036179">
    <property type="entry name" value="Ig-like_dom_sf"/>
</dbReference>
<dbReference type="InterPro" id="IPR013783">
    <property type="entry name" value="Ig-like_fold"/>
</dbReference>
<name>A0AAW0XEW2_CHEQU</name>
<keyword evidence="2" id="KW-0812">Transmembrane</keyword>